<dbReference type="Proteomes" id="UP000823772">
    <property type="component" value="Unassembled WGS sequence"/>
</dbReference>
<dbReference type="Gene3D" id="1.10.3930.10">
    <property type="entry name" value="Arginine deiminase"/>
    <property type="match status" value="1"/>
</dbReference>
<comment type="catalytic activity">
    <reaction evidence="5">
        <text>L-arginine + H2O = L-citrulline + NH4(+)</text>
        <dbReference type="Rhea" id="RHEA:19597"/>
        <dbReference type="ChEBI" id="CHEBI:15377"/>
        <dbReference type="ChEBI" id="CHEBI:28938"/>
        <dbReference type="ChEBI" id="CHEBI:32682"/>
        <dbReference type="ChEBI" id="CHEBI:57743"/>
        <dbReference type="EC" id="3.5.3.6"/>
    </reaction>
</comment>
<dbReference type="Gene3D" id="3.75.10.10">
    <property type="entry name" value="L-arginine/glycine Amidinotransferase, Chain A"/>
    <property type="match status" value="1"/>
</dbReference>
<comment type="similarity">
    <text evidence="2">Belongs to the arginine deiminase family.</text>
</comment>
<dbReference type="PANTHER" id="PTHR47271">
    <property type="entry name" value="ARGININE DEIMINASE"/>
    <property type="match status" value="1"/>
</dbReference>
<dbReference type="PANTHER" id="PTHR47271:SF2">
    <property type="entry name" value="ARGININE DEIMINASE"/>
    <property type="match status" value="1"/>
</dbReference>
<evidence type="ECO:0000256" key="2">
    <source>
        <dbReference type="ARBA" id="ARBA00010206"/>
    </source>
</evidence>
<keyword evidence="4" id="KW-0378">Hydrolase</keyword>
<evidence type="ECO:0000256" key="4">
    <source>
        <dbReference type="ARBA" id="ARBA00022801"/>
    </source>
</evidence>
<dbReference type="AlphaFoldDB" id="A0A9D9J1G8"/>
<protein>
    <recommendedName>
        <fullName evidence="3">arginine deiminase</fullName>
        <ecNumber evidence="3">3.5.3.6</ecNumber>
    </recommendedName>
</protein>
<sequence length="425" mass="46071">MSNNKIGLNITSETAGLNAVILHTPGKEVENMTPANAHKALYSDILSLGIAVQEYRQLSGVLSKVADTYEVSDLLRSVLDNPIGKDWLIGEVCNAESAMDLAEELSDLPSDVLARYLIEGMPLKYSSLTAFLSGEKFALSPLYNFYFTRDSAVVIGGNAVICKMANKVRDRESIIMKAIYTYSGLFGCNVIEPGKDARYGSRVKIEGGDVLVARNDLLIIGNGLRTSTEGIDALIAGLSTSTSLSTFGRDGSFDVLVQQLPSSPESFIHLDMVFTLLGNGKCMVYKPLIMEPGIYRTIRMHVENGNVTEIVPEHNLLSALAKVGMELEPIICGGTENAWTQDREQWHSGANFFAFAPGKVIGYRRNEATIAELAKNGFEPVRAWDILDGVRSLDDMGDCVVTIEGSELPRGGGGGRCMTQPVSRA</sequence>
<dbReference type="EC" id="3.5.3.6" evidence="3"/>
<comment type="caution">
    <text evidence="6">The sequence shown here is derived from an EMBL/GenBank/DDBJ whole genome shotgun (WGS) entry which is preliminary data.</text>
</comment>
<name>A0A9D9J1G8_9BACT</name>
<dbReference type="GO" id="GO:0016990">
    <property type="term" value="F:arginine deiminase activity"/>
    <property type="evidence" value="ECO:0007669"/>
    <property type="project" value="UniProtKB-EC"/>
</dbReference>
<evidence type="ECO:0000256" key="1">
    <source>
        <dbReference type="ARBA" id="ARBA00005213"/>
    </source>
</evidence>
<gene>
    <name evidence="6" type="ORF">IAC87_05900</name>
</gene>
<evidence type="ECO:0000313" key="7">
    <source>
        <dbReference type="Proteomes" id="UP000823772"/>
    </source>
</evidence>
<dbReference type="PRINTS" id="PR01466">
    <property type="entry name" value="ARGDEIMINASE"/>
</dbReference>
<reference evidence="6" key="2">
    <citation type="journal article" date="2021" name="PeerJ">
        <title>Extensive microbial diversity within the chicken gut microbiome revealed by metagenomics and culture.</title>
        <authorList>
            <person name="Gilroy R."/>
            <person name="Ravi A."/>
            <person name="Getino M."/>
            <person name="Pursley I."/>
            <person name="Horton D.L."/>
            <person name="Alikhan N.F."/>
            <person name="Baker D."/>
            <person name="Gharbi K."/>
            <person name="Hall N."/>
            <person name="Watson M."/>
            <person name="Adriaenssens E.M."/>
            <person name="Foster-Nyarko E."/>
            <person name="Jarju S."/>
            <person name="Secka A."/>
            <person name="Antonio M."/>
            <person name="Oren A."/>
            <person name="Chaudhuri R.R."/>
            <person name="La Ragione R."/>
            <person name="Hildebrand F."/>
            <person name="Pallen M.J."/>
        </authorList>
    </citation>
    <scope>NUCLEOTIDE SEQUENCE</scope>
    <source>
        <strain evidence="6">B3-2255</strain>
    </source>
</reference>
<dbReference type="SUPFAM" id="SSF55909">
    <property type="entry name" value="Pentein"/>
    <property type="match status" value="1"/>
</dbReference>
<evidence type="ECO:0000313" key="6">
    <source>
        <dbReference type="EMBL" id="MBO8482061.1"/>
    </source>
</evidence>
<evidence type="ECO:0000256" key="5">
    <source>
        <dbReference type="ARBA" id="ARBA00049429"/>
    </source>
</evidence>
<evidence type="ECO:0000256" key="3">
    <source>
        <dbReference type="ARBA" id="ARBA00012171"/>
    </source>
</evidence>
<dbReference type="EMBL" id="JADILY010000125">
    <property type="protein sequence ID" value="MBO8482061.1"/>
    <property type="molecule type" value="Genomic_DNA"/>
</dbReference>
<accession>A0A9D9J1G8</accession>
<reference evidence="6" key="1">
    <citation type="submission" date="2020-10" db="EMBL/GenBank/DDBJ databases">
        <authorList>
            <person name="Gilroy R."/>
        </authorList>
    </citation>
    <scope>NUCLEOTIDE SEQUENCE</scope>
    <source>
        <strain evidence="6">B3-2255</strain>
    </source>
</reference>
<dbReference type="GO" id="GO:0019546">
    <property type="term" value="P:L-arginine deiminase pathway"/>
    <property type="evidence" value="ECO:0007669"/>
    <property type="project" value="TreeGrafter"/>
</dbReference>
<organism evidence="6 7">
    <name type="scientific">Candidatus Merdivivens faecigallinarum</name>
    <dbReference type="NCBI Taxonomy" id="2840871"/>
    <lineage>
        <taxon>Bacteria</taxon>
        <taxon>Pseudomonadati</taxon>
        <taxon>Bacteroidota</taxon>
        <taxon>Bacteroidia</taxon>
        <taxon>Bacteroidales</taxon>
        <taxon>Muribaculaceae</taxon>
        <taxon>Muribaculaceae incertae sedis</taxon>
        <taxon>Candidatus Merdivivens</taxon>
    </lineage>
</organism>
<comment type="pathway">
    <text evidence="1">Amino-acid degradation; L-arginine degradation via ADI pathway; carbamoyl phosphate from L-arginine: step 1/2.</text>
</comment>
<dbReference type="Pfam" id="PF02274">
    <property type="entry name" value="ADI"/>
    <property type="match status" value="1"/>
</dbReference>
<proteinExistence type="inferred from homology"/>
<dbReference type="InterPro" id="IPR003876">
    <property type="entry name" value="Arg_deiminase"/>
</dbReference>